<dbReference type="InParanoid" id="A2D7N0"/>
<evidence type="ECO:0000256" key="4">
    <source>
        <dbReference type="ARBA" id="ARBA00022786"/>
    </source>
</evidence>
<dbReference type="eggNOG" id="KOG1870">
    <property type="taxonomic scope" value="Eukaryota"/>
</dbReference>
<dbReference type="VEuPathDB" id="TrichDB:TVAG_120850"/>
<dbReference type="Proteomes" id="UP000001542">
    <property type="component" value="Unassembled WGS sequence"/>
</dbReference>
<dbReference type="InterPro" id="IPR001394">
    <property type="entry name" value="Peptidase_C19_UCH"/>
</dbReference>
<dbReference type="STRING" id="5722.A2D7N0"/>
<dbReference type="SUPFAM" id="SSF54001">
    <property type="entry name" value="Cysteine proteinases"/>
    <property type="match status" value="1"/>
</dbReference>
<dbReference type="InterPro" id="IPR035927">
    <property type="entry name" value="DUSP-like_sf"/>
</dbReference>
<keyword evidence="4 7" id="KW-0833">Ubl conjugation pathway</keyword>
<dbReference type="SUPFAM" id="SSF143791">
    <property type="entry name" value="DUSP-like"/>
    <property type="match status" value="1"/>
</dbReference>
<dbReference type="OrthoDB" id="265776at2759"/>
<keyword evidence="11" id="KW-1185">Reference proteome</keyword>
<reference evidence="10" key="1">
    <citation type="submission" date="2006-10" db="EMBL/GenBank/DDBJ databases">
        <authorList>
            <person name="Amadeo P."/>
            <person name="Zhao Q."/>
            <person name="Wortman J."/>
            <person name="Fraser-Liggett C."/>
            <person name="Carlton J."/>
        </authorList>
    </citation>
    <scope>NUCLEOTIDE SEQUENCE</scope>
    <source>
        <strain evidence="10">G3</strain>
    </source>
</reference>
<dbReference type="Pfam" id="PF00443">
    <property type="entry name" value="UCH"/>
    <property type="match status" value="1"/>
</dbReference>
<dbReference type="EC" id="3.4.19.12" evidence="7"/>
<evidence type="ECO:0000256" key="6">
    <source>
        <dbReference type="ARBA" id="ARBA00022807"/>
    </source>
</evidence>
<dbReference type="RefSeq" id="XP_001276995.1">
    <property type="nucleotide sequence ID" value="XM_001276994.1"/>
</dbReference>
<name>A2D7N0_TRIV3</name>
<dbReference type="FunCoup" id="A2D7N0">
    <property type="interactions" value="532"/>
</dbReference>
<evidence type="ECO:0000259" key="8">
    <source>
        <dbReference type="PROSITE" id="PS50235"/>
    </source>
</evidence>
<dbReference type="PROSITE" id="PS00972">
    <property type="entry name" value="USP_1"/>
    <property type="match status" value="1"/>
</dbReference>
<dbReference type="InterPro" id="IPR018200">
    <property type="entry name" value="USP_CS"/>
</dbReference>
<dbReference type="SMART" id="SM00695">
    <property type="entry name" value="DUSP"/>
    <property type="match status" value="1"/>
</dbReference>
<dbReference type="Gene3D" id="3.90.70.10">
    <property type="entry name" value="Cysteine proteinases"/>
    <property type="match status" value="2"/>
</dbReference>
<keyword evidence="3 7" id="KW-0645">Protease</keyword>
<dbReference type="PANTHER" id="PTHR21646:SF24">
    <property type="entry name" value="UBIQUITIN CARBOXYL-TERMINAL HYDROLASE"/>
    <property type="match status" value="1"/>
</dbReference>
<dbReference type="KEGG" id="tva:4720713"/>
<evidence type="ECO:0000256" key="7">
    <source>
        <dbReference type="RuleBase" id="RU366025"/>
    </source>
</evidence>
<protein>
    <recommendedName>
        <fullName evidence="7">Ubiquitin carboxyl-terminal hydrolase</fullName>
        <ecNumber evidence="7">3.4.19.12</ecNumber>
    </recommendedName>
</protein>
<dbReference type="GO" id="GO:0016579">
    <property type="term" value="P:protein deubiquitination"/>
    <property type="evidence" value="ECO:0007669"/>
    <property type="project" value="InterPro"/>
</dbReference>
<dbReference type="PROSITE" id="PS00973">
    <property type="entry name" value="USP_2"/>
    <property type="match status" value="1"/>
</dbReference>
<dbReference type="AlphaFoldDB" id="A2D7N0"/>
<evidence type="ECO:0000256" key="1">
    <source>
        <dbReference type="ARBA" id="ARBA00000707"/>
    </source>
</evidence>
<proteinExistence type="inferred from homology"/>
<dbReference type="PANTHER" id="PTHR21646">
    <property type="entry name" value="UBIQUITIN CARBOXYL-TERMINAL HYDROLASE"/>
    <property type="match status" value="1"/>
</dbReference>
<accession>A2D7N0</accession>
<evidence type="ECO:0000313" key="10">
    <source>
        <dbReference type="EMBL" id="EAY23747.1"/>
    </source>
</evidence>
<gene>
    <name evidence="10" type="ORF">TVAG_120850</name>
</gene>
<reference evidence="10" key="2">
    <citation type="journal article" date="2007" name="Science">
        <title>Draft genome sequence of the sexually transmitted pathogen Trichomonas vaginalis.</title>
        <authorList>
            <person name="Carlton J.M."/>
            <person name="Hirt R.P."/>
            <person name="Silva J.C."/>
            <person name="Delcher A.L."/>
            <person name="Schatz M."/>
            <person name="Zhao Q."/>
            <person name="Wortman J.R."/>
            <person name="Bidwell S.L."/>
            <person name="Alsmark U.C.M."/>
            <person name="Besteiro S."/>
            <person name="Sicheritz-Ponten T."/>
            <person name="Noel C.J."/>
            <person name="Dacks J.B."/>
            <person name="Foster P.G."/>
            <person name="Simillion C."/>
            <person name="Van de Peer Y."/>
            <person name="Miranda-Saavedra D."/>
            <person name="Barton G.J."/>
            <person name="Westrop G.D."/>
            <person name="Mueller S."/>
            <person name="Dessi D."/>
            <person name="Fiori P.L."/>
            <person name="Ren Q."/>
            <person name="Paulsen I."/>
            <person name="Zhang H."/>
            <person name="Bastida-Corcuera F.D."/>
            <person name="Simoes-Barbosa A."/>
            <person name="Brown M.T."/>
            <person name="Hayes R.D."/>
            <person name="Mukherjee M."/>
            <person name="Okumura C.Y."/>
            <person name="Schneider R."/>
            <person name="Smith A.J."/>
            <person name="Vanacova S."/>
            <person name="Villalvazo M."/>
            <person name="Haas B.J."/>
            <person name="Pertea M."/>
            <person name="Feldblyum T.V."/>
            <person name="Utterback T.R."/>
            <person name="Shu C.L."/>
            <person name="Osoegawa K."/>
            <person name="de Jong P.J."/>
            <person name="Hrdy I."/>
            <person name="Horvathova L."/>
            <person name="Zubacova Z."/>
            <person name="Dolezal P."/>
            <person name="Malik S.B."/>
            <person name="Logsdon J.M. Jr."/>
            <person name="Henze K."/>
            <person name="Gupta A."/>
            <person name="Wang C.C."/>
            <person name="Dunne R.L."/>
            <person name="Upcroft J.A."/>
            <person name="Upcroft P."/>
            <person name="White O."/>
            <person name="Salzberg S.L."/>
            <person name="Tang P."/>
            <person name="Chiu C.-H."/>
            <person name="Lee Y.-S."/>
            <person name="Embley T.M."/>
            <person name="Coombs G.H."/>
            <person name="Mottram J.C."/>
            <person name="Tachezy J."/>
            <person name="Fraser-Liggett C.M."/>
            <person name="Johnson P.J."/>
        </authorList>
    </citation>
    <scope>NUCLEOTIDE SEQUENCE [LARGE SCALE GENOMIC DNA]</scope>
    <source>
        <strain evidence="10">G3</strain>
    </source>
</reference>
<evidence type="ECO:0000259" key="9">
    <source>
        <dbReference type="PROSITE" id="PS51283"/>
    </source>
</evidence>
<dbReference type="VEuPathDB" id="TrichDB:TVAGG3_0993980"/>
<dbReference type="PROSITE" id="PS50235">
    <property type="entry name" value="USP_3"/>
    <property type="match status" value="1"/>
</dbReference>
<comment type="catalytic activity">
    <reaction evidence="1 7">
        <text>Thiol-dependent hydrolysis of ester, thioester, amide, peptide and isopeptide bonds formed by the C-terminal Gly of ubiquitin (a 76-residue protein attached to proteins as an intracellular targeting signal).</text>
        <dbReference type="EC" id="3.4.19.12"/>
    </reaction>
</comment>
<evidence type="ECO:0000313" key="11">
    <source>
        <dbReference type="Proteomes" id="UP000001542"/>
    </source>
</evidence>
<dbReference type="GO" id="GO:0006508">
    <property type="term" value="P:proteolysis"/>
    <property type="evidence" value="ECO:0007669"/>
    <property type="project" value="UniProtKB-KW"/>
</dbReference>
<feature type="domain" description="USP" evidence="8">
    <location>
        <begin position="216"/>
        <end position="775"/>
    </location>
</feature>
<feature type="domain" description="DUSP" evidence="9">
    <location>
        <begin position="1"/>
        <end position="101"/>
    </location>
</feature>
<evidence type="ECO:0000256" key="2">
    <source>
        <dbReference type="ARBA" id="ARBA00009085"/>
    </source>
</evidence>
<dbReference type="InterPro" id="IPR038765">
    <property type="entry name" value="Papain-like_cys_pep_sf"/>
</dbReference>
<dbReference type="GO" id="GO:0004843">
    <property type="term" value="F:cysteine-type deubiquitinase activity"/>
    <property type="evidence" value="ECO:0007669"/>
    <property type="project" value="UniProtKB-UniRule"/>
</dbReference>
<evidence type="ECO:0000256" key="3">
    <source>
        <dbReference type="ARBA" id="ARBA00022670"/>
    </source>
</evidence>
<dbReference type="Gene3D" id="3.30.2230.10">
    <property type="entry name" value="DUSP-like"/>
    <property type="match status" value="1"/>
</dbReference>
<dbReference type="InterPro" id="IPR050185">
    <property type="entry name" value="Ub_carboxyl-term_hydrolase"/>
</dbReference>
<dbReference type="InterPro" id="IPR006615">
    <property type="entry name" value="Pept_C19_DUSP"/>
</dbReference>
<evidence type="ECO:0000256" key="5">
    <source>
        <dbReference type="ARBA" id="ARBA00022801"/>
    </source>
</evidence>
<sequence>MDEQRKQLKAVMSTTQLTPEQNAYLISIKWFNEFKRIIGFETDIALNEKIPAIDNSGLLRNGLLRRDIRENTDFAILTKPTWLLLKQYYGGGPDIGVKVAYNPLKHQNCAITRNIALYILYQQQRKQFSVTTYEKVREIKDRALVYYNLTDKSLNLYEYNNNNIENKLEDDKLLCEYAILDNQQLILTTAHSKKKEEPQSIFSYFSQTGTCTPGTTGLNNMGNTCFMNSTLQCLMHIELLANYFANTPWQKEISTTNPLGTKGELSIAFSKLLEISQRGSHSSYTPSEVRKAIIKHAPNFDGYSQQDAHEVLLFILDGIHEDLNRITKKPQVDVVEGDGTNDNETAIKAWHAYKQRNDSIIVDLFHGQLRSHLKCPNCQADTVAFDPFVSLSVPVPQKKILSPAFIFCPADPTQPRKIMQFNIDMSWSPLQTKRFIQKSEGRNLNLIYAAINHEQTEITYTLSPYRPPSTHILYAIELPSTDKLYAPVFLKEKEKGWIWDGDTPIAGPFLVPVLKQNPSEKELNDIISNYFSFLFDTKNPDPQEMYDKYEETRQKWRSLRDDKNKFEISIRSNFFDSGTFTPLTKMPCLTRRCVDVIVNPSWMTKESGFKWSLFIPSRIKEFEEPVEEKSIDLEKCLDLFSEELVLDEENKWFCPKCREFVQASKKMDIWTSPEILIIHLKRFAQISGFLTKNETEVQYPDELDMSQRIIGPHNGSCKYKLIAVSEHHGILGSGHYTAHAMVGNQWYLFNDSSVSKCLRDMAHTKAAYVLFYAKIHE</sequence>
<dbReference type="SMR" id="A2D7N0"/>
<comment type="similarity">
    <text evidence="2 7">Belongs to the peptidase C19 family.</text>
</comment>
<keyword evidence="5 7" id="KW-0378">Hydrolase</keyword>
<dbReference type="InterPro" id="IPR028889">
    <property type="entry name" value="USP"/>
</dbReference>
<keyword evidence="6 7" id="KW-0788">Thiol protease</keyword>
<dbReference type="Pfam" id="PF06337">
    <property type="entry name" value="DUSP"/>
    <property type="match status" value="1"/>
</dbReference>
<dbReference type="PROSITE" id="PS51283">
    <property type="entry name" value="DUSP"/>
    <property type="match status" value="1"/>
</dbReference>
<dbReference type="OMA" id="NHSRGDQ"/>
<dbReference type="EMBL" id="DS113177">
    <property type="protein sequence ID" value="EAY23747.1"/>
    <property type="molecule type" value="Genomic_DNA"/>
</dbReference>
<organism evidence="10 11">
    <name type="scientific">Trichomonas vaginalis (strain ATCC PRA-98 / G3)</name>
    <dbReference type="NCBI Taxonomy" id="412133"/>
    <lineage>
        <taxon>Eukaryota</taxon>
        <taxon>Metamonada</taxon>
        <taxon>Parabasalia</taxon>
        <taxon>Trichomonadida</taxon>
        <taxon>Trichomonadidae</taxon>
        <taxon>Trichomonas</taxon>
    </lineage>
</organism>